<comment type="cofactor">
    <cofactor evidence="1">
        <name>Zn(2+)</name>
        <dbReference type="ChEBI" id="CHEBI:29105"/>
    </cofactor>
</comment>
<name>A0A2R6X928_MARPO</name>
<dbReference type="InterPro" id="IPR054734">
    <property type="entry name" value="PqqF-like_C_4"/>
</dbReference>
<dbReference type="Pfam" id="PF05193">
    <property type="entry name" value="Peptidase_M16_C"/>
    <property type="match status" value="1"/>
</dbReference>
<evidence type="ECO:0008006" key="16">
    <source>
        <dbReference type="Google" id="ProtNLM"/>
    </source>
</evidence>
<dbReference type="PANTHER" id="PTHR43690">
    <property type="entry name" value="NARDILYSIN"/>
    <property type="match status" value="1"/>
</dbReference>
<evidence type="ECO:0000256" key="3">
    <source>
        <dbReference type="ARBA" id="ARBA00022670"/>
    </source>
</evidence>
<comment type="similarity">
    <text evidence="2 8">Belongs to the peptidase M16 family.</text>
</comment>
<evidence type="ECO:0000256" key="8">
    <source>
        <dbReference type="RuleBase" id="RU004447"/>
    </source>
</evidence>
<dbReference type="FunFam" id="3.30.830.10:FF:000030">
    <property type="entry name" value="Insulin-degrading enzyme"/>
    <property type="match status" value="1"/>
</dbReference>
<dbReference type="FunFam" id="3.30.830.10:FF:000012">
    <property type="entry name" value="Protease 3"/>
    <property type="match status" value="1"/>
</dbReference>
<evidence type="ECO:0000259" key="11">
    <source>
        <dbReference type="Pfam" id="PF05193"/>
    </source>
</evidence>
<evidence type="ECO:0000313" key="15">
    <source>
        <dbReference type="Proteomes" id="UP000244005"/>
    </source>
</evidence>
<organism evidence="14 15">
    <name type="scientific">Marchantia polymorpha</name>
    <name type="common">Common liverwort</name>
    <name type="synonym">Marchantia aquatica</name>
    <dbReference type="NCBI Taxonomy" id="3197"/>
    <lineage>
        <taxon>Eukaryota</taxon>
        <taxon>Viridiplantae</taxon>
        <taxon>Streptophyta</taxon>
        <taxon>Embryophyta</taxon>
        <taxon>Marchantiophyta</taxon>
        <taxon>Marchantiopsida</taxon>
        <taxon>Marchantiidae</taxon>
        <taxon>Marchantiales</taxon>
        <taxon>Marchantiaceae</taxon>
        <taxon>Marchantia</taxon>
    </lineage>
</organism>
<feature type="domain" description="Peptidase M16 N-terminal" evidence="10">
    <location>
        <begin position="231"/>
        <end position="358"/>
    </location>
</feature>
<dbReference type="AlphaFoldDB" id="A0A2R6X928"/>
<keyword evidence="4" id="KW-0479">Metal-binding</keyword>
<sequence length="1157" mass="130178">MPMQCLCQALTATAAAAAAISSWSSSRSGLRAAAADGAASLRSVSGRGFQGLEIRELASIRRPNPNSNLPVCGLARGFSKTCALVVTNSMGLTTNVALDGPLVVKAPSDKRLYQVVHLKNGLSALLIHDPQMAPKSDGSLQSDGSSEDDDEEDDDDEEEEDEEEEDEEDMEGEEESGSDDADDVMGCDDCENGVHAHDHHEREHDDGDDDDESDEEDGNRVTSSGKNGMAPTKKAAAAMSVGMGSFSDPADAQGLAHFLEHMLFMGSSKFPDENEYDNFLSKHGGGSNAFTDTEYTCYHFDVNRKFLKPALERFSQFFVSPLAKADAMDREVQAIDSEFNQVLQSDSCRLLQLMCHTADKNHPFHTFSWGNKKSLGDPMKKGVDMRGKMLELYKKNYLAGRMKLSILGGESLETLKEWAVELFGEVKEGGNDKKSPTWSGPIWEKGKFYRVESVKDQHLLSLMWPLPCLEAAYLKKPQDYISHLVGHEGAGSLLSLLKEKGWATALSAGVGEGGYERSTVGYMFNVNIYLTVVGLDKVLDVVDLLYQYIKMLRDIGPQEWVFKELQSMGMMEFKFAEEDSADNYVVRLASNMHLFSEDHIIYGDYAFEEWDPKFVNDLLALITPDNMRLDLVTRQFDRSSPDVKIEPWFEVPYLVESLPESLLETWANPPSVDAALHMPVVNEFIPHDFSIISSVAVSPDDPDVPRILVDGPMLKVWYKLDKTFKAPRANTYFSITCPAAVESVKASVVTEVYIKLLEDALNETIYLANVAKLESSMSFSGDKLEVKLFGFNEKLSVLARKIAELYKAFVPSEDRFQAIKEDMERAYRNVNMKPLKHSAYIRLQVLKERFFHADDKLECLLKLKLQDVEEFVPKLFEQTYMEALCHGNLTESEAMIIANIFKSALVKQELPVELRGKERVYKLPTGPCHLVKAKVKNESEDNSVVEMYFQVGQDLGQPSIRNRAIIDIFEEIVYEPCFNQLRTKEQLGYRVDCGVRVTHRIMGFCFRVQSAKYSPPYLQERINAFIATIQQTLADMSDEEFTNYKEALIADKLERDHTLIEETDRHWEQIWEQRYSFEARKLEAMEVQTLEKGDVVDWFNQYISSGSPGRRKLSVHIWGSNTETGLGDLRASTPEETIAVDNFASFKSSLELFPVLT</sequence>
<dbReference type="SUPFAM" id="SSF63411">
    <property type="entry name" value="LuxS/MPP-like metallohydrolase"/>
    <property type="match status" value="4"/>
</dbReference>
<dbReference type="InterPro" id="IPR032632">
    <property type="entry name" value="Peptidase_M16_M"/>
</dbReference>
<evidence type="ECO:0000256" key="6">
    <source>
        <dbReference type="ARBA" id="ARBA00022833"/>
    </source>
</evidence>
<reference evidence="15" key="1">
    <citation type="journal article" date="2017" name="Cell">
        <title>Insights into land plant evolution garnered from the Marchantia polymorpha genome.</title>
        <authorList>
            <person name="Bowman J.L."/>
            <person name="Kohchi T."/>
            <person name="Yamato K.T."/>
            <person name="Jenkins J."/>
            <person name="Shu S."/>
            <person name="Ishizaki K."/>
            <person name="Yamaoka S."/>
            <person name="Nishihama R."/>
            <person name="Nakamura Y."/>
            <person name="Berger F."/>
            <person name="Adam C."/>
            <person name="Aki S.S."/>
            <person name="Althoff F."/>
            <person name="Araki T."/>
            <person name="Arteaga-Vazquez M.A."/>
            <person name="Balasubrmanian S."/>
            <person name="Barry K."/>
            <person name="Bauer D."/>
            <person name="Boehm C.R."/>
            <person name="Briginshaw L."/>
            <person name="Caballero-Perez J."/>
            <person name="Catarino B."/>
            <person name="Chen F."/>
            <person name="Chiyoda S."/>
            <person name="Chovatia M."/>
            <person name="Davies K.M."/>
            <person name="Delmans M."/>
            <person name="Demura T."/>
            <person name="Dierschke T."/>
            <person name="Dolan L."/>
            <person name="Dorantes-Acosta A.E."/>
            <person name="Eklund D.M."/>
            <person name="Florent S.N."/>
            <person name="Flores-Sandoval E."/>
            <person name="Fujiyama A."/>
            <person name="Fukuzawa H."/>
            <person name="Galik B."/>
            <person name="Grimanelli D."/>
            <person name="Grimwood J."/>
            <person name="Grossniklaus U."/>
            <person name="Hamada T."/>
            <person name="Haseloff J."/>
            <person name="Hetherington A.J."/>
            <person name="Higo A."/>
            <person name="Hirakawa Y."/>
            <person name="Hundley H.N."/>
            <person name="Ikeda Y."/>
            <person name="Inoue K."/>
            <person name="Inoue S.I."/>
            <person name="Ishida S."/>
            <person name="Jia Q."/>
            <person name="Kakita M."/>
            <person name="Kanazawa T."/>
            <person name="Kawai Y."/>
            <person name="Kawashima T."/>
            <person name="Kennedy M."/>
            <person name="Kinose K."/>
            <person name="Kinoshita T."/>
            <person name="Kohara Y."/>
            <person name="Koide E."/>
            <person name="Komatsu K."/>
            <person name="Kopischke S."/>
            <person name="Kubo M."/>
            <person name="Kyozuka J."/>
            <person name="Lagercrantz U."/>
            <person name="Lin S.S."/>
            <person name="Lindquist E."/>
            <person name="Lipzen A.M."/>
            <person name="Lu C.W."/>
            <person name="De Luna E."/>
            <person name="Martienssen R.A."/>
            <person name="Minamino N."/>
            <person name="Mizutani M."/>
            <person name="Mizutani M."/>
            <person name="Mochizuki N."/>
            <person name="Monte I."/>
            <person name="Mosher R."/>
            <person name="Nagasaki H."/>
            <person name="Nakagami H."/>
            <person name="Naramoto S."/>
            <person name="Nishitani K."/>
            <person name="Ohtani M."/>
            <person name="Okamoto T."/>
            <person name="Okumura M."/>
            <person name="Phillips J."/>
            <person name="Pollak B."/>
            <person name="Reinders A."/>
            <person name="Rovekamp M."/>
            <person name="Sano R."/>
            <person name="Sawa S."/>
            <person name="Schmid M.W."/>
            <person name="Shirakawa M."/>
            <person name="Solano R."/>
            <person name="Spunde A."/>
            <person name="Suetsugu N."/>
            <person name="Sugano S."/>
            <person name="Sugiyama A."/>
            <person name="Sun R."/>
            <person name="Suzuki Y."/>
            <person name="Takenaka M."/>
            <person name="Takezawa D."/>
            <person name="Tomogane H."/>
            <person name="Tsuzuki M."/>
            <person name="Ueda T."/>
            <person name="Umeda M."/>
            <person name="Ward J.M."/>
            <person name="Watanabe Y."/>
            <person name="Yazaki K."/>
            <person name="Yokoyama R."/>
            <person name="Yoshitake Y."/>
            <person name="Yotsui I."/>
            <person name="Zachgo S."/>
            <person name="Schmutz J."/>
        </authorList>
    </citation>
    <scope>NUCLEOTIDE SEQUENCE [LARGE SCALE GENOMIC DNA]</scope>
    <source>
        <strain evidence="15">Tak-1</strain>
    </source>
</reference>
<keyword evidence="5" id="KW-0378">Hydrolase</keyword>
<evidence type="ECO:0000259" key="10">
    <source>
        <dbReference type="Pfam" id="PF00675"/>
    </source>
</evidence>
<feature type="domain" description="Peptidase M16 C-terminal" evidence="11">
    <location>
        <begin position="388"/>
        <end position="566"/>
    </location>
</feature>
<evidence type="ECO:0000256" key="2">
    <source>
        <dbReference type="ARBA" id="ARBA00007261"/>
    </source>
</evidence>
<dbReference type="InterPro" id="IPR001431">
    <property type="entry name" value="Pept_M16_Zn_BS"/>
</dbReference>
<evidence type="ECO:0000259" key="13">
    <source>
        <dbReference type="Pfam" id="PF22456"/>
    </source>
</evidence>
<evidence type="ECO:0000256" key="9">
    <source>
        <dbReference type="SAM" id="MobiDB-lite"/>
    </source>
</evidence>
<dbReference type="OrthoDB" id="952271at2759"/>
<dbReference type="InterPro" id="IPR007863">
    <property type="entry name" value="Peptidase_M16_C"/>
</dbReference>
<feature type="region of interest" description="Disordered" evidence="9">
    <location>
        <begin position="131"/>
        <end position="233"/>
    </location>
</feature>
<dbReference type="FunFam" id="3.30.830.10:FF:000003">
    <property type="entry name" value="Insulin-degrading enzyme"/>
    <property type="match status" value="1"/>
</dbReference>
<protein>
    <recommendedName>
        <fullName evidence="16">Peptidase M16 N-terminal domain-containing protein</fullName>
    </recommendedName>
</protein>
<dbReference type="InterPro" id="IPR011249">
    <property type="entry name" value="Metalloenz_LuxS/M16"/>
</dbReference>
<dbReference type="GO" id="GO:0046872">
    <property type="term" value="F:metal ion binding"/>
    <property type="evidence" value="ECO:0007669"/>
    <property type="project" value="UniProtKB-KW"/>
</dbReference>
<dbReference type="GO" id="GO:0005737">
    <property type="term" value="C:cytoplasm"/>
    <property type="evidence" value="ECO:0007669"/>
    <property type="project" value="UniProtKB-ARBA"/>
</dbReference>
<feature type="compositionally biased region" description="Basic and acidic residues" evidence="9">
    <location>
        <begin position="192"/>
        <end position="205"/>
    </location>
</feature>
<feature type="domain" description="Peptidase M16 middle/third" evidence="12">
    <location>
        <begin position="573"/>
        <end position="858"/>
    </location>
</feature>
<dbReference type="Gene3D" id="3.30.830.10">
    <property type="entry name" value="Metalloenzyme, LuxS/M16 peptidase-like"/>
    <property type="match status" value="4"/>
</dbReference>
<gene>
    <name evidence="14" type="ORF">MARPO_0029s0118</name>
</gene>
<dbReference type="Pfam" id="PF22456">
    <property type="entry name" value="PqqF-like_C_4"/>
    <property type="match status" value="1"/>
</dbReference>
<feature type="compositionally biased region" description="Acidic residues" evidence="9">
    <location>
        <begin position="145"/>
        <end position="191"/>
    </location>
</feature>
<proteinExistence type="inferred from homology"/>
<evidence type="ECO:0000256" key="1">
    <source>
        <dbReference type="ARBA" id="ARBA00001947"/>
    </source>
</evidence>
<keyword evidence="3" id="KW-0645">Protease</keyword>
<dbReference type="Gramene" id="Mp1g01290.1">
    <property type="protein sequence ID" value="Mp1g01290.1.cds"/>
    <property type="gene ID" value="Mp1g01290"/>
</dbReference>
<dbReference type="InterPro" id="IPR050626">
    <property type="entry name" value="Peptidase_M16"/>
</dbReference>
<keyword evidence="7" id="KW-0482">Metalloprotease</keyword>
<evidence type="ECO:0000313" key="14">
    <source>
        <dbReference type="EMBL" id="PTQ42616.1"/>
    </source>
</evidence>
<dbReference type="GO" id="GO:0004222">
    <property type="term" value="F:metalloendopeptidase activity"/>
    <property type="evidence" value="ECO:0007669"/>
    <property type="project" value="InterPro"/>
</dbReference>
<feature type="compositionally biased region" description="Acidic residues" evidence="9">
    <location>
        <begin position="206"/>
        <end position="217"/>
    </location>
</feature>
<evidence type="ECO:0000256" key="7">
    <source>
        <dbReference type="ARBA" id="ARBA00023049"/>
    </source>
</evidence>
<accession>A0A2R6X928</accession>
<dbReference type="PROSITE" id="PS00143">
    <property type="entry name" value="INSULINASE"/>
    <property type="match status" value="1"/>
</dbReference>
<dbReference type="EMBL" id="KZ772701">
    <property type="protein sequence ID" value="PTQ42616.1"/>
    <property type="molecule type" value="Genomic_DNA"/>
</dbReference>
<evidence type="ECO:0000256" key="4">
    <source>
        <dbReference type="ARBA" id="ARBA00022723"/>
    </source>
</evidence>
<dbReference type="PANTHER" id="PTHR43690:SF18">
    <property type="entry name" value="INSULIN-DEGRADING ENZYME-RELATED"/>
    <property type="match status" value="1"/>
</dbReference>
<evidence type="ECO:0000259" key="12">
    <source>
        <dbReference type="Pfam" id="PF16187"/>
    </source>
</evidence>
<dbReference type="Proteomes" id="UP000244005">
    <property type="component" value="Unassembled WGS sequence"/>
</dbReference>
<dbReference type="Pfam" id="PF00675">
    <property type="entry name" value="Peptidase_M16"/>
    <property type="match status" value="1"/>
</dbReference>
<dbReference type="Pfam" id="PF16187">
    <property type="entry name" value="Peptidase_M16_M"/>
    <property type="match status" value="1"/>
</dbReference>
<dbReference type="InterPro" id="IPR011765">
    <property type="entry name" value="Pept_M16_N"/>
</dbReference>
<keyword evidence="15" id="KW-1185">Reference proteome</keyword>
<evidence type="ECO:0000256" key="5">
    <source>
        <dbReference type="ARBA" id="ARBA00022801"/>
    </source>
</evidence>
<dbReference type="FunFam" id="3.30.830.10:FF:000005">
    <property type="entry name" value="nardilysin isoform X1"/>
    <property type="match status" value="1"/>
</dbReference>
<feature type="domain" description="Coenzyme PQQ synthesis protein F-like C-terminal lobe" evidence="13">
    <location>
        <begin position="971"/>
        <end position="1067"/>
    </location>
</feature>
<dbReference type="GO" id="GO:0006508">
    <property type="term" value="P:proteolysis"/>
    <property type="evidence" value="ECO:0007669"/>
    <property type="project" value="UniProtKB-KW"/>
</dbReference>
<keyword evidence="6" id="KW-0862">Zinc</keyword>